<evidence type="ECO:0000313" key="7">
    <source>
        <dbReference type="Proteomes" id="UP000324575"/>
    </source>
</evidence>
<keyword evidence="6" id="KW-0560">Oxidoreductase</keyword>
<dbReference type="Proteomes" id="UP000324575">
    <property type="component" value="Unassembled WGS sequence"/>
</dbReference>
<dbReference type="Gene3D" id="2.60.120.10">
    <property type="entry name" value="Jelly Rolls"/>
    <property type="match status" value="2"/>
</dbReference>
<dbReference type="InterPro" id="IPR014710">
    <property type="entry name" value="RmlC-like_jellyroll"/>
</dbReference>
<gene>
    <name evidence="6" type="ORF">EZS26_000244</name>
</gene>
<keyword evidence="2" id="KW-0479">Metal-binding</keyword>
<comment type="caution">
    <text evidence="6">The sequence shown here is derived from an EMBL/GenBank/DDBJ whole genome shotgun (WGS) entry which is preliminary data.</text>
</comment>
<dbReference type="InterPro" id="IPR003829">
    <property type="entry name" value="Pirin_N_dom"/>
</dbReference>
<dbReference type="InterPro" id="IPR011051">
    <property type="entry name" value="RmlC_Cupin_sf"/>
</dbReference>
<reference evidence="6 7" key="1">
    <citation type="submission" date="2019-03" db="EMBL/GenBank/DDBJ databases">
        <title>Single cell metagenomics reveals metabolic interactions within the superorganism composed of flagellate Streblomastix strix and complex community of Bacteroidetes bacteria on its surface.</title>
        <authorList>
            <person name="Treitli S.C."/>
            <person name="Kolisko M."/>
            <person name="Husnik F."/>
            <person name="Keeling P."/>
            <person name="Hampl V."/>
        </authorList>
    </citation>
    <scope>NUCLEOTIDE SEQUENCE [LARGE SCALE GENOMIC DNA]</scope>
    <source>
        <strain evidence="6">St1</strain>
    </source>
</reference>
<dbReference type="AlphaFoldDB" id="A0A5M8P5G0"/>
<comment type="similarity">
    <text evidence="1 3">Belongs to the pirin family.</text>
</comment>
<sequence length="236" mass="26713">MKTVLYKANTRGNKNYGWLDTHHTFSFADYHNPERIHFGALRVLNDDIVIAGEGFGTHPHNNMEIISIPLYGDLQHQDSMGNGSVIRSGEVQVMSAGTGITHSEFNANAKEDLNFFQIWIIPNQKEVTPRYGQQQFDFVNTRNQLIQIVSPSPDDAGLWIYQDAWFNIGSFDPNYSFNYPLKKEGNGLYIMVIEGDFEVEGQALSRRDGMGVWDTDSVQITACSKEARVLLMEVPM</sequence>
<keyword evidence="6" id="KW-0223">Dioxygenase</keyword>
<dbReference type="EC" id="1.13.11.24" evidence="6"/>
<dbReference type="GO" id="GO:0046872">
    <property type="term" value="F:metal ion binding"/>
    <property type="evidence" value="ECO:0007669"/>
    <property type="project" value="UniProtKB-KW"/>
</dbReference>
<dbReference type="EMBL" id="SNRX01000001">
    <property type="protein sequence ID" value="KAA6303693.1"/>
    <property type="molecule type" value="Genomic_DNA"/>
</dbReference>
<organism evidence="6 7">
    <name type="scientific">Candidatus Ordinivivax streblomastigis</name>
    <dbReference type="NCBI Taxonomy" id="2540710"/>
    <lineage>
        <taxon>Bacteria</taxon>
        <taxon>Pseudomonadati</taxon>
        <taxon>Bacteroidota</taxon>
        <taxon>Bacteroidia</taxon>
        <taxon>Bacteroidales</taxon>
        <taxon>Candidatus Ordinivivax</taxon>
    </lineage>
</organism>
<evidence type="ECO:0000256" key="1">
    <source>
        <dbReference type="ARBA" id="ARBA00008416"/>
    </source>
</evidence>
<evidence type="ECO:0000259" key="4">
    <source>
        <dbReference type="Pfam" id="PF02678"/>
    </source>
</evidence>
<dbReference type="CDD" id="cd02910">
    <property type="entry name" value="cupin_Yhhw_N"/>
    <property type="match status" value="1"/>
</dbReference>
<feature type="domain" description="Quercetin 2,3-dioxygenase C-terminal cupin" evidence="5">
    <location>
        <begin position="147"/>
        <end position="234"/>
    </location>
</feature>
<evidence type="ECO:0000256" key="3">
    <source>
        <dbReference type="RuleBase" id="RU003457"/>
    </source>
</evidence>
<accession>A0A5M8P5G0</accession>
<proteinExistence type="inferred from homology"/>
<dbReference type="PIRSF" id="PIRSF006232">
    <property type="entry name" value="Pirin"/>
    <property type="match status" value="1"/>
</dbReference>
<feature type="binding site" evidence="2">
    <location>
        <position position="60"/>
    </location>
    <ligand>
        <name>Fe cation</name>
        <dbReference type="ChEBI" id="CHEBI:24875"/>
    </ligand>
</feature>
<name>A0A5M8P5G0_9BACT</name>
<feature type="binding site" evidence="2">
    <location>
        <position position="104"/>
    </location>
    <ligand>
        <name>Fe cation</name>
        <dbReference type="ChEBI" id="CHEBI:24875"/>
    </ligand>
</feature>
<evidence type="ECO:0000313" key="6">
    <source>
        <dbReference type="EMBL" id="KAA6303693.1"/>
    </source>
</evidence>
<comment type="cofactor">
    <cofactor evidence="2">
        <name>Fe cation</name>
        <dbReference type="ChEBI" id="CHEBI:24875"/>
    </cofactor>
    <text evidence="2">Binds 1 Fe cation per subunit.</text>
</comment>
<feature type="binding site" evidence="2">
    <location>
        <position position="58"/>
    </location>
    <ligand>
        <name>Fe cation</name>
        <dbReference type="ChEBI" id="CHEBI:24875"/>
    </ligand>
</feature>
<dbReference type="Pfam" id="PF02678">
    <property type="entry name" value="Pirin"/>
    <property type="match status" value="1"/>
</dbReference>
<dbReference type="PANTHER" id="PTHR43212">
    <property type="entry name" value="QUERCETIN 2,3-DIOXYGENASE"/>
    <property type="match status" value="1"/>
</dbReference>
<dbReference type="InterPro" id="IPR012093">
    <property type="entry name" value="Pirin"/>
</dbReference>
<evidence type="ECO:0000259" key="5">
    <source>
        <dbReference type="Pfam" id="PF17954"/>
    </source>
</evidence>
<protein>
    <submittedName>
        <fullName evidence="6">3-dioxygenase</fullName>
        <ecNumber evidence="6">1.13.11.24</ecNumber>
    </submittedName>
</protein>
<dbReference type="InterPro" id="IPR041602">
    <property type="entry name" value="Quercetinase_C"/>
</dbReference>
<dbReference type="SUPFAM" id="SSF51182">
    <property type="entry name" value="RmlC-like cupins"/>
    <property type="match status" value="1"/>
</dbReference>
<feature type="domain" description="Pirin N-terminal" evidence="4">
    <location>
        <begin position="13"/>
        <end position="120"/>
    </location>
</feature>
<dbReference type="GO" id="GO:0008127">
    <property type="term" value="F:quercetin 2,3-dioxygenase activity"/>
    <property type="evidence" value="ECO:0007669"/>
    <property type="project" value="UniProtKB-EC"/>
</dbReference>
<dbReference type="Pfam" id="PF17954">
    <property type="entry name" value="Pirin_C_2"/>
    <property type="match status" value="1"/>
</dbReference>
<feature type="binding site" evidence="2">
    <location>
        <position position="102"/>
    </location>
    <ligand>
        <name>Fe cation</name>
        <dbReference type="ChEBI" id="CHEBI:24875"/>
    </ligand>
</feature>
<evidence type="ECO:0000256" key="2">
    <source>
        <dbReference type="PIRSR" id="PIRSR006232-1"/>
    </source>
</evidence>
<keyword evidence="2" id="KW-0408">Iron</keyword>
<dbReference type="PANTHER" id="PTHR43212:SF3">
    <property type="entry name" value="QUERCETIN 2,3-DIOXYGENASE"/>
    <property type="match status" value="1"/>
</dbReference>